<sequence length="166" mass="19260">MLNWLHKIAYGYNPPTSARAYVFDSPDPTVMMSSLMVDEIEGEVKKIMDFNEEEDTRKLANQSGEDKQEVMANYSWLIDTKFKERKTLSIQEISDIEAQCLKIHPNEWNILSKLWKGKCKSAKCRNDIISFFNLTISEVIANRLQIDKPRSLGNDSYRMTEVGTNW</sequence>
<protein>
    <submittedName>
        <fullName evidence="2">Death domain-containing protein</fullName>
    </submittedName>
</protein>
<name>A0AC35U7G9_9BILA</name>
<dbReference type="WBParaSite" id="RSKR_0000854600.1">
    <property type="protein sequence ID" value="RSKR_0000854600.1"/>
    <property type="gene ID" value="RSKR_0000854600"/>
</dbReference>
<evidence type="ECO:0000313" key="2">
    <source>
        <dbReference type="WBParaSite" id="RSKR_0000854600.1"/>
    </source>
</evidence>
<proteinExistence type="predicted"/>
<evidence type="ECO:0000313" key="1">
    <source>
        <dbReference type="Proteomes" id="UP000095286"/>
    </source>
</evidence>
<accession>A0AC35U7G9</accession>
<dbReference type="Proteomes" id="UP000095286">
    <property type="component" value="Unplaced"/>
</dbReference>
<reference evidence="2" key="1">
    <citation type="submission" date="2016-11" db="UniProtKB">
        <authorList>
            <consortium name="WormBaseParasite"/>
        </authorList>
    </citation>
    <scope>IDENTIFICATION</scope>
    <source>
        <strain evidence="2">KR3021</strain>
    </source>
</reference>
<organism evidence="1 2">
    <name type="scientific">Rhabditophanes sp. KR3021</name>
    <dbReference type="NCBI Taxonomy" id="114890"/>
    <lineage>
        <taxon>Eukaryota</taxon>
        <taxon>Metazoa</taxon>
        <taxon>Ecdysozoa</taxon>
        <taxon>Nematoda</taxon>
        <taxon>Chromadorea</taxon>
        <taxon>Rhabditida</taxon>
        <taxon>Tylenchina</taxon>
        <taxon>Panagrolaimomorpha</taxon>
        <taxon>Strongyloidoidea</taxon>
        <taxon>Alloionematidae</taxon>
        <taxon>Rhabditophanes</taxon>
    </lineage>
</organism>